<evidence type="ECO:0000256" key="2">
    <source>
        <dbReference type="SAM" id="MobiDB-lite"/>
    </source>
</evidence>
<evidence type="ECO:0000313" key="4">
    <source>
        <dbReference type="Proteomes" id="UP000694620"/>
    </source>
</evidence>
<feature type="compositionally biased region" description="Basic residues" evidence="2">
    <location>
        <begin position="317"/>
        <end position="327"/>
    </location>
</feature>
<proteinExistence type="inferred from homology"/>
<dbReference type="PANTHER" id="PTHR14469:SF0">
    <property type="entry name" value="FAMILY WITH SEQUENCE SIMILARITY 113"/>
    <property type="match status" value="1"/>
</dbReference>
<feature type="region of interest" description="Disordered" evidence="2">
    <location>
        <begin position="306"/>
        <end position="338"/>
    </location>
</feature>
<reference evidence="3" key="3">
    <citation type="submission" date="2025-09" db="UniProtKB">
        <authorList>
            <consortium name="Ensembl"/>
        </authorList>
    </citation>
    <scope>IDENTIFICATION</scope>
</reference>
<reference evidence="3" key="2">
    <citation type="submission" date="2025-08" db="UniProtKB">
        <authorList>
            <consortium name="Ensembl"/>
        </authorList>
    </citation>
    <scope>IDENTIFICATION</scope>
</reference>
<dbReference type="AlphaFoldDB" id="A0A8C4X6L0"/>
<protein>
    <submittedName>
        <fullName evidence="3">PC-esterase domain containing 1A</fullName>
    </submittedName>
</protein>
<dbReference type="Proteomes" id="UP000694620">
    <property type="component" value="Chromosome 5"/>
</dbReference>
<gene>
    <name evidence="3" type="primary">PCED1A</name>
</gene>
<sequence>MKNICKEQVQLLLHNKFVVILGDSIQRSVYKDLVLLLQKDRYLTQSQLKEKGELNFECDQLVEGGKIGGLNNGTAYREVRQFCTAHHLVRFYFLTRIYSTYMESILADFKGGPQPDVVIMNSCVWDVSRYGINSMKEYRMNLEKFFMRLKEILLPESLIIWNLTMPLGKKVYGGFLVPEIQHMEKTLRSDIIEANFYSATLADSHKFDVLDLHYHFRFELQNRMKDGVHWNQLAHRKLTFLLLGHIAEAWNVDLPDNKLENPCKNSSDVMVTVTPLSDIRIVSHPTSAKSSSTDFSCRINVQVGSSEQTSTDSVVKQSRKQGKKQRKQKENLWHSSTRQRRQFKNLGQCSNGNMGFEPPYFHHGCFPVQGPEMHHAPCNGPSWMDIGHPPNRYFNNCTMGMMQGMHTFQNIGTFWNENMAYNDSYLYNREDEHYFSGNGFAQNDGPYFREFMQPHRHRFVMRSPPAKRHFAPYSVHRGAPFYRY</sequence>
<comment type="similarity">
    <text evidence="1">Belongs to the PC-esterase family.</text>
</comment>
<keyword evidence="4" id="KW-1185">Reference proteome</keyword>
<evidence type="ECO:0000313" key="3">
    <source>
        <dbReference type="Ensembl" id="ENSECRP00000009317.1"/>
    </source>
</evidence>
<dbReference type="Ensembl" id="ENSECRT00000009467.1">
    <property type="protein sequence ID" value="ENSECRP00000009317.1"/>
    <property type="gene ID" value="ENSECRG00000006240.1"/>
</dbReference>
<reference evidence="3" key="1">
    <citation type="submission" date="2021-06" db="EMBL/GenBank/DDBJ databases">
        <authorList>
            <consortium name="Wellcome Sanger Institute Data Sharing"/>
        </authorList>
    </citation>
    <scope>NUCLEOTIDE SEQUENCE [LARGE SCALE GENOMIC DNA]</scope>
</reference>
<organism evidence="3 4">
    <name type="scientific">Erpetoichthys calabaricus</name>
    <name type="common">Rope fish</name>
    <name type="synonym">Calamoichthys calabaricus</name>
    <dbReference type="NCBI Taxonomy" id="27687"/>
    <lineage>
        <taxon>Eukaryota</taxon>
        <taxon>Metazoa</taxon>
        <taxon>Chordata</taxon>
        <taxon>Craniata</taxon>
        <taxon>Vertebrata</taxon>
        <taxon>Euteleostomi</taxon>
        <taxon>Actinopterygii</taxon>
        <taxon>Polypteriformes</taxon>
        <taxon>Polypteridae</taxon>
        <taxon>Erpetoichthys</taxon>
    </lineage>
</organism>
<accession>A0A8C4X6L0</accession>
<dbReference type="InterPro" id="IPR036514">
    <property type="entry name" value="SGNH_hydro_sf"/>
</dbReference>
<dbReference type="GeneTree" id="ENSGT00390000002231"/>
<dbReference type="SUPFAM" id="SSF52266">
    <property type="entry name" value="SGNH hydrolase"/>
    <property type="match status" value="1"/>
</dbReference>
<dbReference type="Gene3D" id="3.40.50.1110">
    <property type="entry name" value="SGNH hydrolase"/>
    <property type="match status" value="1"/>
</dbReference>
<evidence type="ECO:0000256" key="1">
    <source>
        <dbReference type="ARBA" id="ARBA00037957"/>
    </source>
</evidence>
<name>A0A8C4X6L0_ERPCA</name>
<dbReference type="PANTHER" id="PTHR14469">
    <property type="entry name" value="SARCOMA ANTIGEN NY-SAR-23"/>
    <property type="match status" value="1"/>
</dbReference>